<feature type="compositionally biased region" description="Basic and acidic residues" evidence="6">
    <location>
        <begin position="848"/>
        <end position="857"/>
    </location>
</feature>
<dbReference type="SUPFAM" id="SSF54001">
    <property type="entry name" value="Cysteine proteinases"/>
    <property type="match status" value="1"/>
</dbReference>
<feature type="region of interest" description="Disordered" evidence="6">
    <location>
        <begin position="880"/>
        <end position="961"/>
    </location>
</feature>
<dbReference type="InterPro" id="IPR018325">
    <property type="entry name" value="Rad4/PNGase_transGLS-fold"/>
</dbReference>
<evidence type="ECO:0000256" key="5">
    <source>
        <dbReference type="ARBA" id="ARBA00023242"/>
    </source>
</evidence>
<feature type="compositionally biased region" description="Acidic residues" evidence="6">
    <location>
        <begin position="628"/>
        <end position="638"/>
    </location>
</feature>
<gene>
    <name evidence="10" type="ORF">BDY21DRAFT_358102</name>
</gene>
<dbReference type="AlphaFoldDB" id="A0A6A6NME8"/>
<feature type="compositionally biased region" description="Basic and acidic residues" evidence="6">
    <location>
        <begin position="898"/>
        <end position="911"/>
    </location>
</feature>
<dbReference type="InterPro" id="IPR036985">
    <property type="entry name" value="Transglutaminase-like_sf"/>
</dbReference>
<feature type="compositionally biased region" description="Basic and acidic residues" evidence="6">
    <location>
        <begin position="985"/>
        <end position="996"/>
    </location>
</feature>
<feature type="region of interest" description="Disordered" evidence="6">
    <location>
        <begin position="371"/>
        <end position="412"/>
    </location>
</feature>
<feature type="compositionally biased region" description="Acidic residues" evidence="6">
    <location>
        <begin position="791"/>
        <end position="800"/>
    </location>
</feature>
<proteinExistence type="inferred from homology"/>
<dbReference type="InterPro" id="IPR003903">
    <property type="entry name" value="UIM_dom"/>
</dbReference>
<keyword evidence="4" id="KW-0234">DNA repair</keyword>
<dbReference type="SMART" id="SM01032">
    <property type="entry name" value="BHD_3"/>
    <property type="match status" value="1"/>
</dbReference>
<evidence type="ECO:0000256" key="6">
    <source>
        <dbReference type="SAM" id="MobiDB-lite"/>
    </source>
</evidence>
<feature type="region of interest" description="Disordered" evidence="6">
    <location>
        <begin position="1"/>
        <end position="133"/>
    </location>
</feature>
<dbReference type="Pfam" id="PF10403">
    <property type="entry name" value="BHD_1"/>
    <property type="match status" value="1"/>
</dbReference>
<dbReference type="Gene3D" id="3.90.260.10">
    <property type="entry name" value="Transglutaminase-like"/>
    <property type="match status" value="1"/>
</dbReference>
<feature type="region of interest" description="Disordered" evidence="6">
    <location>
        <begin position="608"/>
        <end position="641"/>
    </location>
</feature>
<evidence type="ECO:0000256" key="3">
    <source>
        <dbReference type="ARBA" id="ARBA00022763"/>
    </source>
</evidence>
<dbReference type="InterPro" id="IPR018327">
    <property type="entry name" value="BHD_2"/>
</dbReference>
<dbReference type="Proteomes" id="UP000799766">
    <property type="component" value="Unassembled WGS sequence"/>
</dbReference>
<dbReference type="SMART" id="SM01031">
    <property type="entry name" value="BHD_2"/>
    <property type="match status" value="1"/>
</dbReference>
<feature type="compositionally biased region" description="Polar residues" evidence="6">
    <location>
        <begin position="378"/>
        <end position="412"/>
    </location>
</feature>
<feature type="domain" description="Rad4 beta-hairpin" evidence="7">
    <location>
        <begin position="533"/>
        <end position="591"/>
    </location>
</feature>
<evidence type="ECO:0000313" key="10">
    <source>
        <dbReference type="EMBL" id="KAF2452829.1"/>
    </source>
</evidence>
<dbReference type="EMBL" id="MU001703">
    <property type="protein sequence ID" value="KAF2452829.1"/>
    <property type="molecule type" value="Genomic_DNA"/>
</dbReference>
<dbReference type="InterPro" id="IPR004583">
    <property type="entry name" value="DNA_repair_Rad4"/>
</dbReference>
<accession>A0A6A6NME8</accession>
<dbReference type="GO" id="GO:0071942">
    <property type="term" value="C:XPC complex"/>
    <property type="evidence" value="ECO:0007669"/>
    <property type="project" value="TreeGrafter"/>
</dbReference>
<sequence>MARPRRRNRPHPDSAGFNVQSTPHSSRRTPVSRDEGNDNQQHSRRRFETRVFVEMLEEDAEEAACKAESPKSPPSKRRRTARRRAPQSDKDEVEPSKDSLASLFEDKHEKGEEQEASEVRIQTVFDDETTDDEDWEDVDLDNQALDVLKVPEESADKNDGDLSIVLDSQHDGPKTTKRPQRKGITAAEKKIRLDVHKTHLKCLLAHNHIRNAWCNDASVKMTLREFLASNLIKFLRPNRSKLSLFERKQSLLRGLETACEFWKHSFQIDAIGLQKPSWIPQDKLEEFKLRDSVETIRNLADFRAAARVRRGSQDLGAQLFCALLRSIDVETRLVCSLQPLTFAGITESGQQSPVPQTPRIYVDASEEGRGTHIGSAADLNNPTRRLSRISRPSFSGASRSTQSRTLPGSNTRATIKPMEHPLYWVEVWEPAYNSWIPVDPFKPDRVDKRRRFEPPMRDPKNLMSYVIAFETDSVVFDVTRRYAQQYNAKTQKLRVDSTAEGKKWWSAALRDFRRPTPIDRDRLDEAVLNEIQAREPMPKNIQDFKGHPVFVLERHLRQNEVIHPKRSSGRVNIGSSFASNVEPVYRRRDVHVVRSAEKWYRMGRDIKPGEQPLKRAAPRKRSRRSAADDVEDSGDSGEESASVGTSLYAAFQTTLHVAPPVINGRVPRNAYDNIDIYVPSMVPPGGTHLRSPDATRAARIVGVDAAPAVTGFEWKGRQGTAVVTGAVVASEFAEAVQAVVEGLEWEREMEKRVKKSRVLLRLWRRFYQGLRIKKRVDQYEIGGEIGGTYSADDEEEEETEGATVGTGGFFPDPDAGPVADPTASREARDTGGGFFAESEDDDEAVAPVRRDTGKARATEVPSEQRTVRLKLFESYDQDEGEFAAGNRGSNVTTQEQYSTHDNRTYSRRHDAISSPSENAAGGFIPEYPYHASAGASDQHQTHDEPKLRKPSRTSSEEADIQRAIQESLKFVTQARIAESSIVKAEQPEEPKHKAELLPEAESDSDIEMGSMKSHDPEDEDMEPLWLQNDSDLDF</sequence>
<dbReference type="GO" id="GO:0006298">
    <property type="term" value="P:mismatch repair"/>
    <property type="evidence" value="ECO:0007669"/>
    <property type="project" value="TreeGrafter"/>
</dbReference>
<dbReference type="InterPro" id="IPR018328">
    <property type="entry name" value="Rad4_beta-hairpin_dom3"/>
</dbReference>
<comment type="subcellular location">
    <subcellularLocation>
        <location evidence="1">Nucleus</location>
    </subcellularLocation>
</comment>
<feature type="domain" description="Rad4 beta-hairpin" evidence="9">
    <location>
        <begin position="666"/>
        <end position="740"/>
    </location>
</feature>
<dbReference type="GO" id="GO:0000111">
    <property type="term" value="C:nucleotide-excision repair factor 2 complex"/>
    <property type="evidence" value="ECO:0007669"/>
    <property type="project" value="TreeGrafter"/>
</dbReference>
<evidence type="ECO:0000259" key="8">
    <source>
        <dbReference type="SMART" id="SM01031"/>
    </source>
</evidence>
<evidence type="ECO:0000256" key="2">
    <source>
        <dbReference type="ARBA" id="ARBA00009525"/>
    </source>
</evidence>
<dbReference type="GO" id="GO:0005737">
    <property type="term" value="C:cytoplasm"/>
    <property type="evidence" value="ECO:0007669"/>
    <property type="project" value="TreeGrafter"/>
</dbReference>
<dbReference type="Gene3D" id="3.30.70.2460">
    <property type="entry name" value="Rad4, beta-hairpin domain BHD3"/>
    <property type="match status" value="1"/>
</dbReference>
<reference evidence="10" key="1">
    <citation type="journal article" date="2020" name="Stud. Mycol.">
        <title>101 Dothideomycetes genomes: a test case for predicting lifestyles and emergence of pathogens.</title>
        <authorList>
            <person name="Haridas S."/>
            <person name="Albert R."/>
            <person name="Binder M."/>
            <person name="Bloem J."/>
            <person name="Labutti K."/>
            <person name="Salamov A."/>
            <person name="Andreopoulos B."/>
            <person name="Baker S."/>
            <person name="Barry K."/>
            <person name="Bills G."/>
            <person name="Bluhm B."/>
            <person name="Cannon C."/>
            <person name="Castanera R."/>
            <person name="Culley D."/>
            <person name="Daum C."/>
            <person name="Ezra D."/>
            <person name="Gonzalez J."/>
            <person name="Henrissat B."/>
            <person name="Kuo A."/>
            <person name="Liang C."/>
            <person name="Lipzen A."/>
            <person name="Lutzoni F."/>
            <person name="Magnuson J."/>
            <person name="Mondo S."/>
            <person name="Nolan M."/>
            <person name="Ohm R."/>
            <person name="Pangilinan J."/>
            <person name="Park H.-J."/>
            <person name="Ramirez L."/>
            <person name="Alfaro M."/>
            <person name="Sun H."/>
            <person name="Tritt A."/>
            <person name="Yoshinaga Y."/>
            <person name="Zwiers L.-H."/>
            <person name="Turgeon B."/>
            <person name="Goodwin S."/>
            <person name="Spatafora J."/>
            <person name="Crous P."/>
            <person name="Grigoriev I."/>
        </authorList>
    </citation>
    <scope>NUCLEOTIDE SEQUENCE</scope>
    <source>
        <strain evidence="10">ATCC 16933</strain>
    </source>
</reference>
<feature type="domain" description="Rad4 beta-hairpin" evidence="8">
    <location>
        <begin position="593"/>
        <end position="659"/>
    </location>
</feature>
<dbReference type="Gene3D" id="3.30.60.290">
    <property type="entry name" value="Rad4, beta-hairpin domain BHD2"/>
    <property type="match status" value="1"/>
</dbReference>
<feature type="compositionally biased region" description="Basic and acidic residues" evidence="6">
    <location>
        <begin position="86"/>
        <end position="97"/>
    </location>
</feature>
<dbReference type="InterPro" id="IPR042488">
    <property type="entry name" value="Rad4_BHD3_sf"/>
</dbReference>
<keyword evidence="5" id="KW-0539">Nucleus</keyword>
<feature type="compositionally biased region" description="Basic residues" evidence="6">
    <location>
        <begin position="74"/>
        <end position="85"/>
    </location>
</feature>
<dbReference type="GO" id="GO:0006289">
    <property type="term" value="P:nucleotide-excision repair"/>
    <property type="evidence" value="ECO:0007669"/>
    <property type="project" value="InterPro"/>
</dbReference>
<dbReference type="Gene3D" id="2.20.20.110">
    <property type="entry name" value="Rad4, beta-hairpin domain BHD1"/>
    <property type="match status" value="1"/>
</dbReference>
<evidence type="ECO:0000313" key="11">
    <source>
        <dbReference type="Proteomes" id="UP000799766"/>
    </source>
</evidence>
<keyword evidence="11" id="KW-1185">Reference proteome</keyword>
<dbReference type="InterPro" id="IPR018326">
    <property type="entry name" value="Rad4_beta-hairpin_dom1"/>
</dbReference>
<feature type="compositionally biased region" description="Basic and acidic residues" evidence="6">
    <location>
        <begin position="104"/>
        <end position="113"/>
    </location>
</feature>
<dbReference type="PANTHER" id="PTHR12135:SF0">
    <property type="entry name" value="DNA REPAIR PROTEIN COMPLEMENTING XP-C CELLS"/>
    <property type="match status" value="1"/>
</dbReference>
<protein>
    <recommendedName>
        <fullName evidence="12">Rad4 transglutaminase-like domain-containing protein</fullName>
    </recommendedName>
</protein>
<comment type="similarity">
    <text evidence="2">Belongs to the XPC family.</text>
</comment>
<feature type="region of interest" description="Disordered" evidence="6">
    <location>
        <begin position="979"/>
        <end position="1034"/>
    </location>
</feature>
<dbReference type="Pfam" id="PF10404">
    <property type="entry name" value="BHD_2"/>
    <property type="match status" value="1"/>
</dbReference>
<dbReference type="Pfam" id="PF03835">
    <property type="entry name" value="Rad4"/>
    <property type="match status" value="1"/>
</dbReference>
<feature type="compositionally biased region" description="Polar residues" evidence="6">
    <location>
        <begin position="887"/>
        <end position="897"/>
    </location>
</feature>
<feature type="region of interest" description="Disordered" evidence="6">
    <location>
        <begin position="153"/>
        <end position="183"/>
    </location>
</feature>
<feature type="region of interest" description="Disordered" evidence="6">
    <location>
        <begin position="787"/>
        <end position="863"/>
    </location>
</feature>
<dbReference type="InterPro" id="IPR038765">
    <property type="entry name" value="Papain-like_cys_pep_sf"/>
</dbReference>
<evidence type="ECO:0000259" key="9">
    <source>
        <dbReference type="SMART" id="SM01032"/>
    </source>
</evidence>
<name>A0A6A6NME8_9PEZI</name>
<evidence type="ECO:0000256" key="4">
    <source>
        <dbReference type="ARBA" id="ARBA00023204"/>
    </source>
</evidence>
<dbReference type="OrthoDB" id="300780at2759"/>
<dbReference type="Pfam" id="PF10405">
    <property type="entry name" value="BHD_3"/>
    <property type="match status" value="1"/>
</dbReference>
<dbReference type="GO" id="GO:0003697">
    <property type="term" value="F:single-stranded DNA binding"/>
    <property type="evidence" value="ECO:0007669"/>
    <property type="project" value="TreeGrafter"/>
</dbReference>
<keyword evidence="3" id="KW-0227">DNA damage</keyword>
<organism evidence="10 11">
    <name type="scientific">Lineolata rhizophorae</name>
    <dbReference type="NCBI Taxonomy" id="578093"/>
    <lineage>
        <taxon>Eukaryota</taxon>
        <taxon>Fungi</taxon>
        <taxon>Dikarya</taxon>
        <taxon>Ascomycota</taxon>
        <taxon>Pezizomycotina</taxon>
        <taxon>Dothideomycetes</taxon>
        <taxon>Dothideomycetes incertae sedis</taxon>
        <taxon>Lineolatales</taxon>
        <taxon>Lineolataceae</taxon>
        <taxon>Lineolata</taxon>
    </lineage>
</organism>
<dbReference type="PROSITE" id="PS50330">
    <property type="entry name" value="UIM"/>
    <property type="match status" value="1"/>
</dbReference>
<dbReference type="SMART" id="SM01030">
    <property type="entry name" value="BHD_1"/>
    <property type="match status" value="1"/>
</dbReference>
<evidence type="ECO:0008006" key="12">
    <source>
        <dbReference type="Google" id="ProtNLM"/>
    </source>
</evidence>
<evidence type="ECO:0000259" key="7">
    <source>
        <dbReference type="SMART" id="SM01030"/>
    </source>
</evidence>
<evidence type="ECO:0000256" key="1">
    <source>
        <dbReference type="ARBA" id="ARBA00004123"/>
    </source>
</evidence>
<dbReference type="PANTHER" id="PTHR12135">
    <property type="entry name" value="DNA REPAIR PROTEIN XP-C / RAD4"/>
    <property type="match status" value="1"/>
</dbReference>
<dbReference type="GO" id="GO:0003684">
    <property type="term" value="F:damaged DNA binding"/>
    <property type="evidence" value="ECO:0007669"/>
    <property type="project" value="InterPro"/>
</dbReference>